<feature type="region of interest" description="Disordered" evidence="1">
    <location>
        <begin position="106"/>
        <end position="166"/>
    </location>
</feature>
<sequence length="265" mass="30483">MPPHRNMGWRKPVPKFIPETPCSLSRFSSTSFKRLSFSHLDKEVPPLPDDWLLKLGGSLSKAKRQGFVLDDQIDPRWIEQYRSHPVSFPTVEEQTSEQDLRSLFSMSSTQGRSETTHTMPRRMRHKRSLPQHYRPPTPPLKREHPERRPRSGYRMAQQTKQPLPHDNHDVLSLQIENYVQSTASPTPMIQILPSVGTAKQFRVMHTRSRHGPAGASRASSLHSRTMSSTSSALRAKRHGQGIVTIWADVKTLGIQVRLRFHHLFR</sequence>
<dbReference type="GeneID" id="71998892"/>
<feature type="compositionally biased region" description="Polar residues" evidence="1">
    <location>
        <begin position="106"/>
        <end position="118"/>
    </location>
</feature>
<organism evidence="2 3">
    <name type="scientific">Rhodofomes roseus</name>
    <dbReference type="NCBI Taxonomy" id="34475"/>
    <lineage>
        <taxon>Eukaryota</taxon>
        <taxon>Fungi</taxon>
        <taxon>Dikarya</taxon>
        <taxon>Basidiomycota</taxon>
        <taxon>Agaricomycotina</taxon>
        <taxon>Agaricomycetes</taxon>
        <taxon>Polyporales</taxon>
        <taxon>Rhodofomes</taxon>
    </lineage>
</organism>
<reference evidence="2 3" key="1">
    <citation type="journal article" date="2021" name="Environ. Microbiol.">
        <title>Gene family expansions and transcriptome signatures uncover fungal adaptations to wood decay.</title>
        <authorList>
            <person name="Hage H."/>
            <person name="Miyauchi S."/>
            <person name="Viragh M."/>
            <person name="Drula E."/>
            <person name="Min B."/>
            <person name="Chaduli D."/>
            <person name="Navarro D."/>
            <person name="Favel A."/>
            <person name="Norest M."/>
            <person name="Lesage-Meessen L."/>
            <person name="Balint B."/>
            <person name="Merenyi Z."/>
            <person name="de Eugenio L."/>
            <person name="Morin E."/>
            <person name="Martinez A.T."/>
            <person name="Baldrian P."/>
            <person name="Stursova M."/>
            <person name="Martinez M.J."/>
            <person name="Novotny C."/>
            <person name="Magnuson J.K."/>
            <person name="Spatafora J.W."/>
            <person name="Maurice S."/>
            <person name="Pangilinan J."/>
            <person name="Andreopoulos W."/>
            <person name="LaButti K."/>
            <person name="Hundley H."/>
            <person name="Na H."/>
            <person name="Kuo A."/>
            <person name="Barry K."/>
            <person name="Lipzen A."/>
            <person name="Henrissat B."/>
            <person name="Riley R."/>
            <person name="Ahrendt S."/>
            <person name="Nagy L.G."/>
            <person name="Grigoriev I.V."/>
            <person name="Martin F."/>
            <person name="Rosso M.N."/>
        </authorList>
    </citation>
    <scope>NUCLEOTIDE SEQUENCE [LARGE SCALE GENOMIC DNA]</scope>
    <source>
        <strain evidence="2 3">CIRM-BRFM 1785</strain>
    </source>
</reference>
<dbReference type="EMBL" id="JADCUA010000001">
    <property type="protein sequence ID" value="KAH9844265.1"/>
    <property type="molecule type" value="Genomic_DNA"/>
</dbReference>
<evidence type="ECO:0000256" key="1">
    <source>
        <dbReference type="SAM" id="MobiDB-lite"/>
    </source>
</evidence>
<dbReference type="Proteomes" id="UP000814176">
    <property type="component" value="Unassembled WGS sequence"/>
</dbReference>
<protein>
    <submittedName>
        <fullName evidence="2">Uncharacterized protein</fullName>
    </submittedName>
</protein>
<feature type="compositionally biased region" description="Basic residues" evidence="1">
    <location>
        <begin position="119"/>
        <end position="129"/>
    </location>
</feature>
<name>A0ABQ8L0S5_9APHY</name>
<feature type="compositionally biased region" description="Basic and acidic residues" evidence="1">
    <location>
        <begin position="140"/>
        <end position="149"/>
    </location>
</feature>
<keyword evidence="3" id="KW-1185">Reference proteome</keyword>
<proteinExistence type="predicted"/>
<dbReference type="RefSeq" id="XP_047785075.1">
    <property type="nucleotide sequence ID" value="XM_047918160.1"/>
</dbReference>
<gene>
    <name evidence="2" type="ORF">C8Q71DRAFT_37711</name>
</gene>
<comment type="caution">
    <text evidence="2">The sequence shown here is derived from an EMBL/GenBank/DDBJ whole genome shotgun (WGS) entry which is preliminary data.</text>
</comment>
<accession>A0ABQ8L0S5</accession>
<evidence type="ECO:0000313" key="3">
    <source>
        <dbReference type="Proteomes" id="UP000814176"/>
    </source>
</evidence>
<evidence type="ECO:0000313" key="2">
    <source>
        <dbReference type="EMBL" id="KAH9844265.1"/>
    </source>
</evidence>